<dbReference type="EMBL" id="CP003345">
    <property type="protein sequence ID" value="AFM04014.1"/>
    <property type="molecule type" value="Genomic_DNA"/>
</dbReference>
<dbReference type="CDD" id="cd02440">
    <property type="entry name" value="AdoMet_MTases"/>
    <property type="match status" value="1"/>
</dbReference>
<evidence type="ECO:0000256" key="1">
    <source>
        <dbReference type="ARBA" id="ARBA00009741"/>
    </source>
</evidence>
<keyword evidence="6" id="KW-0689">Ribosomal protein</keyword>
<gene>
    <name evidence="6" type="ordered locus">Fleli_1596</name>
</gene>
<keyword evidence="7" id="KW-1185">Reference proteome</keyword>
<dbReference type="OrthoDB" id="9785995at2"/>
<dbReference type="NCBIfam" id="NF001785">
    <property type="entry name" value="PRK00517.2-2"/>
    <property type="match status" value="1"/>
</dbReference>
<dbReference type="InterPro" id="IPR004498">
    <property type="entry name" value="Ribosomal_PrmA_MeTrfase"/>
</dbReference>
<accession>I4AJ79</accession>
<dbReference type="InterPro" id="IPR050078">
    <property type="entry name" value="Ribosomal_L11_MeTrfase_PrmA"/>
</dbReference>
<keyword evidence="2" id="KW-0963">Cytoplasm</keyword>
<dbReference type="HOGENOM" id="CLU_049382_0_0_10"/>
<dbReference type="GO" id="GO:0032259">
    <property type="term" value="P:methylation"/>
    <property type="evidence" value="ECO:0007669"/>
    <property type="project" value="UniProtKB-KW"/>
</dbReference>
<evidence type="ECO:0000256" key="5">
    <source>
        <dbReference type="ARBA" id="ARBA00022691"/>
    </source>
</evidence>
<dbReference type="SUPFAM" id="SSF53335">
    <property type="entry name" value="S-adenosyl-L-methionine-dependent methyltransferases"/>
    <property type="match status" value="1"/>
</dbReference>
<keyword evidence="3 6" id="KW-0489">Methyltransferase</keyword>
<evidence type="ECO:0000256" key="3">
    <source>
        <dbReference type="ARBA" id="ARBA00022603"/>
    </source>
</evidence>
<dbReference type="PIRSF" id="PIRSF000401">
    <property type="entry name" value="RPL11_MTase"/>
    <property type="match status" value="1"/>
</dbReference>
<evidence type="ECO:0000256" key="4">
    <source>
        <dbReference type="ARBA" id="ARBA00022679"/>
    </source>
</evidence>
<organism evidence="6 7">
    <name type="scientific">Bernardetia litoralis (strain ATCC 23117 / DSM 6794 / NBRC 15988 / NCIMB 1366 / Fx l1 / Sio-4)</name>
    <name type="common">Flexibacter litoralis</name>
    <dbReference type="NCBI Taxonomy" id="880071"/>
    <lineage>
        <taxon>Bacteria</taxon>
        <taxon>Pseudomonadati</taxon>
        <taxon>Bacteroidota</taxon>
        <taxon>Cytophagia</taxon>
        <taxon>Cytophagales</taxon>
        <taxon>Bernardetiaceae</taxon>
        <taxon>Bernardetia</taxon>
    </lineage>
</organism>
<dbReference type="GO" id="GO:0005840">
    <property type="term" value="C:ribosome"/>
    <property type="evidence" value="ECO:0007669"/>
    <property type="project" value="UniProtKB-KW"/>
</dbReference>
<protein>
    <submittedName>
        <fullName evidence="6">Ribosomal protein L11 methylase</fullName>
    </submittedName>
</protein>
<comment type="similarity">
    <text evidence="1">Belongs to the methyltransferase superfamily. PrmA family.</text>
</comment>
<dbReference type="PANTHER" id="PTHR43648">
    <property type="entry name" value="ELECTRON TRANSFER FLAVOPROTEIN BETA SUBUNIT LYSINE METHYLTRANSFERASE"/>
    <property type="match status" value="1"/>
</dbReference>
<dbReference type="STRING" id="880071.Fleli_1596"/>
<evidence type="ECO:0000256" key="2">
    <source>
        <dbReference type="ARBA" id="ARBA00022490"/>
    </source>
</evidence>
<dbReference type="eggNOG" id="COG2264">
    <property type="taxonomic scope" value="Bacteria"/>
</dbReference>
<proteinExistence type="inferred from homology"/>
<keyword evidence="5" id="KW-0949">S-adenosyl-L-methionine</keyword>
<dbReference type="Gene3D" id="3.40.50.150">
    <property type="entry name" value="Vaccinia Virus protein VP39"/>
    <property type="match status" value="1"/>
</dbReference>
<evidence type="ECO:0000313" key="7">
    <source>
        <dbReference type="Proteomes" id="UP000006054"/>
    </source>
</evidence>
<keyword evidence="4" id="KW-0808">Transferase</keyword>
<dbReference type="InterPro" id="IPR029063">
    <property type="entry name" value="SAM-dependent_MTases_sf"/>
</dbReference>
<sequence>MFIVIRIKTVENIAEIVYYELAPLGFDSIMEEETAYSENKTIDANLKTTWITSVSEENYNAEEVKQILDTYQSQNLLTYSIQKEEKQNWNKKWEENFQPIRLEYNEGNKIEKKCIIRADFHEAESDFEHEIIVTPKMSFGTGHHQTTRLMLGHQFEMNHKNKVVLDAGSGTGILAIMAAKLGAKEVCACDVEDWSVENSLENADRNNLKIDSKHGTAKIFENKKFDILLANINKNVLLEEMPLYNELLKETGTLVLSGFHHNDIKDLQKRAVEFGWNIEKQTEETPWCSLRLVKNFSNL</sequence>
<evidence type="ECO:0000313" key="6">
    <source>
        <dbReference type="EMBL" id="AFM04014.1"/>
    </source>
</evidence>
<dbReference type="AlphaFoldDB" id="I4AJ79"/>
<dbReference type="Proteomes" id="UP000006054">
    <property type="component" value="Chromosome"/>
</dbReference>
<dbReference type="GO" id="GO:0008276">
    <property type="term" value="F:protein methyltransferase activity"/>
    <property type="evidence" value="ECO:0007669"/>
    <property type="project" value="InterPro"/>
</dbReference>
<dbReference type="PATRIC" id="fig|880071.3.peg.1576"/>
<dbReference type="RefSeq" id="WP_014797471.1">
    <property type="nucleotide sequence ID" value="NC_018018.1"/>
</dbReference>
<name>I4AJ79_BERLS</name>
<keyword evidence="6" id="KW-0687">Ribonucleoprotein</keyword>
<dbReference type="Pfam" id="PF06325">
    <property type="entry name" value="PrmA"/>
    <property type="match status" value="1"/>
</dbReference>
<dbReference type="KEGG" id="fli:Fleli_1596"/>
<reference evidence="7" key="1">
    <citation type="submission" date="2012-06" db="EMBL/GenBank/DDBJ databases">
        <title>The complete genome of Flexibacter litoralis DSM 6794.</title>
        <authorList>
            <person name="Lucas S."/>
            <person name="Copeland A."/>
            <person name="Lapidus A."/>
            <person name="Glavina del Rio T."/>
            <person name="Dalin E."/>
            <person name="Tice H."/>
            <person name="Bruce D."/>
            <person name="Goodwin L."/>
            <person name="Pitluck S."/>
            <person name="Peters L."/>
            <person name="Ovchinnikova G."/>
            <person name="Lu M."/>
            <person name="Kyrpides N."/>
            <person name="Mavromatis K."/>
            <person name="Ivanova N."/>
            <person name="Brettin T."/>
            <person name="Detter J.C."/>
            <person name="Han C."/>
            <person name="Larimer F."/>
            <person name="Land M."/>
            <person name="Hauser L."/>
            <person name="Markowitz V."/>
            <person name="Cheng J.-F."/>
            <person name="Hugenholtz P."/>
            <person name="Woyke T."/>
            <person name="Wu D."/>
            <person name="Spring S."/>
            <person name="Lang E."/>
            <person name="Kopitz M."/>
            <person name="Brambilla E."/>
            <person name="Klenk H.-P."/>
            <person name="Eisen J.A."/>
        </authorList>
    </citation>
    <scope>NUCLEOTIDE SEQUENCE [LARGE SCALE GENOMIC DNA]</scope>
    <source>
        <strain evidence="7">ATCC 23117 / DSM 6794 / NBRC 15988 / NCIMB 1366 / Sio-4</strain>
    </source>
</reference>
<dbReference type="PANTHER" id="PTHR43648:SF1">
    <property type="entry name" value="ELECTRON TRANSFER FLAVOPROTEIN BETA SUBUNIT LYSINE METHYLTRANSFERASE"/>
    <property type="match status" value="1"/>
</dbReference>